<keyword evidence="2" id="KW-0378">Hydrolase</keyword>
<dbReference type="GO" id="GO:0016998">
    <property type="term" value="P:cell wall macromolecule catabolic process"/>
    <property type="evidence" value="ECO:0007669"/>
    <property type="project" value="InterPro"/>
</dbReference>
<evidence type="ECO:0000256" key="2">
    <source>
        <dbReference type="ARBA" id="ARBA00022801"/>
    </source>
</evidence>
<dbReference type="SUPFAM" id="SSF51445">
    <property type="entry name" value="(Trans)glycosidases"/>
    <property type="match status" value="1"/>
</dbReference>
<dbReference type="SMART" id="SM00641">
    <property type="entry name" value="Glyco_25"/>
    <property type="match status" value="1"/>
</dbReference>
<dbReference type="GO" id="GO:0003796">
    <property type="term" value="F:lysozyme activity"/>
    <property type="evidence" value="ECO:0007669"/>
    <property type="project" value="InterPro"/>
</dbReference>
<dbReference type="AlphaFoldDB" id="A0A1G6KLA4"/>
<dbReference type="InterPro" id="IPR002053">
    <property type="entry name" value="Glyco_hydro_25"/>
</dbReference>
<dbReference type="PANTHER" id="PTHR34135">
    <property type="entry name" value="LYSOZYME"/>
    <property type="match status" value="1"/>
</dbReference>
<evidence type="ECO:0000313" key="4">
    <source>
        <dbReference type="EMBL" id="SDC31810.1"/>
    </source>
</evidence>
<proteinExistence type="inferred from homology"/>
<sequence>MIIVLLMLTASGGLLFHYFENPQKFEEYAVHGFDVSHHQGEIDWKKIDKKYQFVFIKATEGGDFKDPRFLNNWQNAKDSGLKVGAYHFFRNCKTGMEQAKNYIEAVPKQADSLPPVMDLEFQWNCPDVTAEQLQAEIATMAKQLETHYGKKPIFYTTPNYYQSYIKGKFDDHVLWIQDLNNPPPRFDQRPWLFWQYTQKGKISGIEKEVDLNVFRGVTDDFDVFLQSNGTVEPYTPKQ</sequence>
<keyword evidence="5" id="KW-1185">Reference proteome</keyword>
<evidence type="ECO:0000313" key="5">
    <source>
        <dbReference type="Proteomes" id="UP000242317"/>
    </source>
</evidence>
<evidence type="ECO:0000256" key="1">
    <source>
        <dbReference type="ARBA" id="ARBA00010646"/>
    </source>
</evidence>
<dbReference type="InterPro" id="IPR017853">
    <property type="entry name" value="GH"/>
</dbReference>
<dbReference type="PROSITE" id="PS51904">
    <property type="entry name" value="GLYCOSYL_HYDROL_F25_2"/>
    <property type="match status" value="1"/>
</dbReference>
<comment type="similarity">
    <text evidence="1">Belongs to the glycosyl hydrolase 25 family.</text>
</comment>
<gene>
    <name evidence="4" type="ORF">SAMN05421749_104104</name>
</gene>
<dbReference type="GO" id="GO:0016052">
    <property type="term" value="P:carbohydrate catabolic process"/>
    <property type="evidence" value="ECO:0007669"/>
    <property type="project" value="TreeGrafter"/>
</dbReference>
<dbReference type="InterPro" id="IPR018077">
    <property type="entry name" value="Glyco_hydro_fam25_subgr"/>
</dbReference>
<dbReference type="Proteomes" id="UP000242317">
    <property type="component" value="Unassembled WGS sequence"/>
</dbReference>
<dbReference type="Pfam" id="PF01183">
    <property type="entry name" value="Glyco_hydro_25"/>
    <property type="match status" value="1"/>
</dbReference>
<reference evidence="5" key="1">
    <citation type="submission" date="2016-09" db="EMBL/GenBank/DDBJ databases">
        <authorList>
            <person name="Varghese N."/>
            <person name="Submissions S."/>
        </authorList>
    </citation>
    <scope>NUCLEOTIDE SEQUENCE [LARGE SCALE GENOMIC DNA]</scope>
    <source>
        <strain evidence="5">ANC 3699</strain>
    </source>
</reference>
<organism evidence="4 5">
    <name type="scientific">Acinetobacter marinus</name>
    <dbReference type="NCBI Taxonomy" id="281375"/>
    <lineage>
        <taxon>Bacteria</taxon>
        <taxon>Pseudomonadati</taxon>
        <taxon>Pseudomonadota</taxon>
        <taxon>Gammaproteobacteria</taxon>
        <taxon>Moraxellales</taxon>
        <taxon>Moraxellaceae</taxon>
        <taxon>Acinetobacter</taxon>
    </lineage>
</organism>
<name>A0A1G6KLA4_9GAMM</name>
<evidence type="ECO:0000256" key="3">
    <source>
        <dbReference type="ARBA" id="ARBA00023295"/>
    </source>
</evidence>
<protein>
    <submittedName>
        <fullName evidence="4">Lysozyme</fullName>
    </submittedName>
</protein>
<dbReference type="PANTHER" id="PTHR34135:SF2">
    <property type="entry name" value="LYSOZYME"/>
    <property type="match status" value="1"/>
</dbReference>
<dbReference type="GO" id="GO:0009253">
    <property type="term" value="P:peptidoglycan catabolic process"/>
    <property type="evidence" value="ECO:0007669"/>
    <property type="project" value="InterPro"/>
</dbReference>
<keyword evidence="3" id="KW-0326">Glycosidase</keyword>
<dbReference type="Gene3D" id="3.20.20.80">
    <property type="entry name" value="Glycosidases"/>
    <property type="match status" value="1"/>
</dbReference>
<dbReference type="EMBL" id="FMYK01000004">
    <property type="protein sequence ID" value="SDC31810.1"/>
    <property type="molecule type" value="Genomic_DNA"/>
</dbReference>
<accession>A0A1G6KLA4</accession>
<dbReference type="CDD" id="cd06413">
    <property type="entry name" value="GH25_muramidase_1"/>
    <property type="match status" value="1"/>
</dbReference>